<reference evidence="2 3" key="1">
    <citation type="submission" date="2019-03" db="EMBL/GenBank/DDBJ databases">
        <title>Draft genome sequences of novel Actinobacteria.</title>
        <authorList>
            <person name="Sahin N."/>
            <person name="Ay H."/>
            <person name="Saygin H."/>
        </authorList>
    </citation>
    <scope>NUCLEOTIDE SEQUENCE [LARGE SCALE GENOMIC DNA]</scope>
    <source>
        <strain evidence="2 3">JCM 30547</strain>
    </source>
</reference>
<dbReference type="AlphaFoldDB" id="A0A4R4QHF9"/>
<dbReference type="InterPro" id="IPR016181">
    <property type="entry name" value="Acyl_CoA_acyltransferase"/>
</dbReference>
<dbReference type="Proteomes" id="UP000295075">
    <property type="component" value="Unassembled WGS sequence"/>
</dbReference>
<dbReference type="PROSITE" id="PS51186">
    <property type="entry name" value="GNAT"/>
    <property type="match status" value="1"/>
</dbReference>
<dbReference type="SUPFAM" id="SSF55729">
    <property type="entry name" value="Acyl-CoA N-acyltransferases (Nat)"/>
    <property type="match status" value="1"/>
</dbReference>
<evidence type="ECO:0000259" key="1">
    <source>
        <dbReference type="PROSITE" id="PS51186"/>
    </source>
</evidence>
<dbReference type="Pfam" id="PF13302">
    <property type="entry name" value="Acetyltransf_3"/>
    <property type="match status" value="1"/>
</dbReference>
<comment type="caution">
    <text evidence="2">The sequence shown here is derived from an EMBL/GenBank/DDBJ whole genome shotgun (WGS) entry which is preliminary data.</text>
</comment>
<protein>
    <submittedName>
        <fullName evidence="2">N-acetyltransferase</fullName>
    </submittedName>
</protein>
<dbReference type="InterPro" id="IPR000182">
    <property type="entry name" value="GNAT_dom"/>
</dbReference>
<dbReference type="EMBL" id="SMKA01000004">
    <property type="protein sequence ID" value="TDC35054.1"/>
    <property type="molecule type" value="Genomic_DNA"/>
</dbReference>
<name>A0A4R4QHF9_9ACTN</name>
<sequence length="157" mass="16811">MIATAFSTSRLTLLPLAPLYAEEMAGVLADPALYAFTGGEPPTVDALRARYERQLAGSGRADEHWLNWVIQAGDELIGFVQSTVTGSTAEVAWVIGSAWQGHGYAKEAALGLVDWLKAQELRIVCHIHPDHSASAAVAAAVGLSRTDQLDDGEYLYT</sequence>
<dbReference type="OrthoDB" id="4403558at2"/>
<keyword evidence="2" id="KW-0808">Transferase</keyword>
<dbReference type="InterPro" id="IPR051531">
    <property type="entry name" value="N-acetyltransferase"/>
</dbReference>
<evidence type="ECO:0000313" key="2">
    <source>
        <dbReference type="EMBL" id="TDC35054.1"/>
    </source>
</evidence>
<organism evidence="2 3">
    <name type="scientific">Kribbella albertanoniae</name>
    <dbReference type="NCBI Taxonomy" id="1266829"/>
    <lineage>
        <taxon>Bacteria</taxon>
        <taxon>Bacillati</taxon>
        <taxon>Actinomycetota</taxon>
        <taxon>Actinomycetes</taxon>
        <taxon>Propionibacteriales</taxon>
        <taxon>Kribbellaceae</taxon>
        <taxon>Kribbella</taxon>
    </lineage>
</organism>
<dbReference type="Gene3D" id="3.40.630.30">
    <property type="match status" value="1"/>
</dbReference>
<proteinExistence type="predicted"/>
<gene>
    <name evidence="2" type="ORF">E1261_02445</name>
</gene>
<feature type="domain" description="N-acetyltransferase" evidence="1">
    <location>
        <begin position="11"/>
        <end position="157"/>
    </location>
</feature>
<keyword evidence="3" id="KW-1185">Reference proteome</keyword>
<evidence type="ECO:0000313" key="3">
    <source>
        <dbReference type="Proteomes" id="UP000295075"/>
    </source>
</evidence>
<accession>A0A4R4QHF9</accession>
<dbReference type="PANTHER" id="PTHR43792">
    <property type="entry name" value="GNAT FAMILY, PUTATIVE (AFU_ORTHOLOGUE AFUA_3G00765)-RELATED-RELATED"/>
    <property type="match status" value="1"/>
</dbReference>
<dbReference type="GO" id="GO:0016747">
    <property type="term" value="F:acyltransferase activity, transferring groups other than amino-acyl groups"/>
    <property type="evidence" value="ECO:0007669"/>
    <property type="project" value="InterPro"/>
</dbReference>
<dbReference type="RefSeq" id="WP_132401070.1">
    <property type="nucleotide sequence ID" value="NZ_SMKA01000004.1"/>
</dbReference>